<name>A0ABW1IYB3_9PSEU</name>
<dbReference type="InterPro" id="IPR042099">
    <property type="entry name" value="ANL_N_sf"/>
</dbReference>
<feature type="domain" description="AMP-binding enzyme C-terminal" evidence="6">
    <location>
        <begin position="458"/>
        <end position="535"/>
    </location>
</feature>
<proteinExistence type="inferred from homology"/>
<dbReference type="PANTHER" id="PTHR43605">
    <property type="entry name" value="ACYL-COENZYME A SYNTHETASE"/>
    <property type="match status" value="1"/>
</dbReference>
<evidence type="ECO:0000313" key="7">
    <source>
        <dbReference type="EMBL" id="MFC5993443.1"/>
    </source>
</evidence>
<keyword evidence="8" id="KW-1185">Reference proteome</keyword>
<comment type="caution">
    <text evidence="7">The sequence shown here is derived from an EMBL/GenBank/DDBJ whole genome shotgun (WGS) entry which is preliminary data.</text>
</comment>
<dbReference type="PANTHER" id="PTHR43605:SF10">
    <property type="entry name" value="ACYL-COA SYNTHETASE MEDIUM CHAIN FAMILY MEMBER 3"/>
    <property type="match status" value="1"/>
</dbReference>
<dbReference type="InterPro" id="IPR051087">
    <property type="entry name" value="Mitochondrial_ACSM"/>
</dbReference>
<keyword evidence="4" id="KW-0067">ATP-binding</keyword>
<evidence type="ECO:0000259" key="5">
    <source>
        <dbReference type="Pfam" id="PF00501"/>
    </source>
</evidence>
<dbReference type="SUPFAM" id="SSF56801">
    <property type="entry name" value="Acetyl-CoA synthetase-like"/>
    <property type="match status" value="1"/>
</dbReference>
<accession>A0ABW1IYB3</accession>
<gene>
    <name evidence="7" type="ORF">ACFQE5_04340</name>
</gene>
<keyword evidence="2" id="KW-0436">Ligase</keyword>
<organism evidence="7 8">
    <name type="scientific">Pseudonocardia hispaniensis</name>
    <dbReference type="NCBI Taxonomy" id="904933"/>
    <lineage>
        <taxon>Bacteria</taxon>
        <taxon>Bacillati</taxon>
        <taxon>Actinomycetota</taxon>
        <taxon>Actinomycetes</taxon>
        <taxon>Pseudonocardiales</taxon>
        <taxon>Pseudonocardiaceae</taxon>
        <taxon>Pseudonocardia</taxon>
    </lineage>
</organism>
<dbReference type="Pfam" id="PF00501">
    <property type="entry name" value="AMP-binding"/>
    <property type="match status" value="1"/>
</dbReference>
<evidence type="ECO:0000256" key="3">
    <source>
        <dbReference type="ARBA" id="ARBA00022741"/>
    </source>
</evidence>
<dbReference type="InterPro" id="IPR025110">
    <property type="entry name" value="AMP-bd_C"/>
</dbReference>
<dbReference type="Gene3D" id="3.30.300.30">
    <property type="match status" value="1"/>
</dbReference>
<dbReference type="Gene3D" id="3.40.50.12780">
    <property type="entry name" value="N-terminal domain of ligase-like"/>
    <property type="match status" value="1"/>
</dbReference>
<protein>
    <submittedName>
        <fullName evidence="7">AMP-binding protein</fullName>
    </submittedName>
</protein>
<dbReference type="EMBL" id="JBHSQW010000009">
    <property type="protein sequence ID" value="MFC5993443.1"/>
    <property type="molecule type" value="Genomic_DNA"/>
</dbReference>
<dbReference type="InterPro" id="IPR000873">
    <property type="entry name" value="AMP-dep_synth/lig_dom"/>
</dbReference>
<feature type="domain" description="AMP-dependent synthetase/ligase" evidence="5">
    <location>
        <begin position="57"/>
        <end position="395"/>
    </location>
</feature>
<evidence type="ECO:0000256" key="1">
    <source>
        <dbReference type="ARBA" id="ARBA00006432"/>
    </source>
</evidence>
<reference evidence="8" key="1">
    <citation type="journal article" date="2019" name="Int. J. Syst. Evol. Microbiol.">
        <title>The Global Catalogue of Microorganisms (GCM) 10K type strain sequencing project: providing services to taxonomists for standard genome sequencing and annotation.</title>
        <authorList>
            <consortium name="The Broad Institute Genomics Platform"/>
            <consortium name="The Broad Institute Genome Sequencing Center for Infectious Disease"/>
            <person name="Wu L."/>
            <person name="Ma J."/>
        </authorList>
    </citation>
    <scope>NUCLEOTIDE SEQUENCE [LARGE SCALE GENOMIC DNA]</scope>
    <source>
        <strain evidence="8">CCM 8391</strain>
    </source>
</reference>
<evidence type="ECO:0000313" key="8">
    <source>
        <dbReference type="Proteomes" id="UP001596302"/>
    </source>
</evidence>
<evidence type="ECO:0000256" key="4">
    <source>
        <dbReference type="ARBA" id="ARBA00022840"/>
    </source>
</evidence>
<comment type="similarity">
    <text evidence="1">Belongs to the ATP-dependent AMP-binding enzyme family.</text>
</comment>
<evidence type="ECO:0000259" key="6">
    <source>
        <dbReference type="Pfam" id="PF13193"/>
    </source>
</evidence>
<dbReference type="RefSeq" id="WP_379583008.1">
    <property type="nucleotide sequence ID" value="NZ_JBHSQW010000009.1"/>
</dbReference>
<keyword evidence="3" id="KW-0547">Nucleotide-binding</keyword>
<evidence type="ECO:0000256" key="2">
    <source>
        <dbReference type="ARBA" id="ARBA00022598"/>
    </source>
</evidence>
<dbReference type="InterPro" id="IPR045851">
    <property type="entry name" value="AMP-bd_C_sf"/>
</dbReference>
<dbReference type="Pfam" id="PF13193">
    <property type="entry name" value="AMP-binding_C"/>
    <property type="match status" value="1"/>
</dbReference>
<sequence length="565" mass="62032">MNETGAQAFYAARDFLLAHREDYDTAYRDFRWPELDEFNWALDHFDAVAADPQRGARRALWIVESDGAEAYWTFAELSARSNRVANWLRAQGVSRGDRIILMLGNQIELWETLLAAMKLGAVVIPATTLLNAADLRDRVDRGSAKHVIVGGADAGKFADVAGDYTRIAVRDVPPGWLDFAQAHSASDTFVPDGVTKANDTLLLYFTSGTTAKPKLVEHSHASYPVGHLSTMYWIGLEPGDVHLNISSPGWAKHAWSNVFAPWIAEACVLVMNYARFDAQSVLGLLDRCGVTSFCAPPTVWRMLIQADLSGLANPPRKVVGAGEPLNPEVIEQVEKAWRVRIRDGFGQTETSVQIANSPGQPIKPGSMGRPAPGFVVELIDPVTGNKAEEGEICLDLAHRPVGLMVGYRDDPERNAEAMAGGYYHTGDVGARDADGYITYVGRADDVFKASDYRISPFELESVLIEHPAVAEAAVVPSPDPVRLAVPKAYVALAAGYEPTEETARSILEFARENLAPYKRIRRLEFFELPKTISGKIRRVELRGREEELRSDGGVAPVESQAEFTL</sequence>
<dbReference type="Proteomes" id="UP001596302">
    <property type="component" value="Unassembled WGS sequence"/>
</dbReference>